<protein>
    <recommendedName>
        <fullName evidence="8">AXH domain-containing protein</fullName>
    </recommendedName>
</protein>
<dbReference type="PANTHER" id="PTHR13392:SF13">
    <property type="entry name" value="AXH DOMAIN-CONTAINING PROTEIN"/>
    <property type="match status" value="1"/>
</dbReference>
<dbReference type="CTD" id="31624"/>
<dbReference type="Pfam" id="PF08517">
    <property type="entry name" value="AXH"/>
    <property type="match status" value="1"/>
</dbReference>
<dbReference type="RefSeq" id="XP_014260296.1">
    <property type="nucleotide sequence ID" value="XM_014404810.2"/>
</dbReference>
<evidence type="ECO:0000256" key="2">
    <source>
        <dbReference type="ARBA" id="ARBA00022491"/>
    </source>
</evidence>
<proteinExistence type="predicted"/>
<evidence type="ECO:0000256" key="4">
    <source>
        <dbReference type="ARBA" id="ARBA00023125"/>
    </source>
</evidence>
<reference evidence="9" key="1">
    <citation type="submission" date="2022-01" db="UniProtKB">
        <authorList>
            <consortium name="EnsemblMetazoa"/>
        </authorList>
    </citation>
    <scope>IDENTIFICATION</scope>
</reference>
<dbReference type="Gene3D" id="2.170.16.10">
    <property type="entry name" value="Hedgehog/Intein (Hint) domain"/>
    <property type="match status" value="1"/>
</dbReference>
<keyword evidence="6" id="KW-0539">Nucleus</keyword>
<dbReference type="SMART" id="SM00536">
    <property type="entry name" value="AXH"/>
    <property type="match status" value="1"/>
</dbReference>
<dbReference type="PROSITE" id="PS51148">
    <property type="entry name" value="AXH"/>
    <property type="match status" value="1"/>
</dbReference>
<evidence type="ECO:0000256" key="1">
    <source>
        <dbReference type="ARBA" id="ARBA00004123"/>
    </source>
</evidence>
<evidence type="ECO:0000256" key="5">
    <source>
        <dbReference type="ARBA" id="ARBA00023163"/>
    </source>
</evidence>
<keyword evidence="4" id="KW-0238">DNA-binding</keyword>
<dbReference type="InterPro" id="IPR043404">
    <property type="entry name" value="ATAXIN1-like"/>
</dbReference>
<dbReference type="Proteomes" id="UP000494040">
    <property type="component" value="Unassembled WGS sequence"/>
</dbReference>
<feature type="region of interest" description="Disordered" evidence="7">
    <location>
        <begin position="234"/>
        <end position="267"/>
    </location>
</feature>
<feature type="domain" description="AXH" evidence="8">
    <location>
        <begin position="109"/>
        <end position="240"/>
    </location>
</feature>
<dbReference type="GO" id="GO:0003677">
    <property type="term" value="F:DNA binding"/>
    <property type="evidence" value="ECO:0007669"/>
    <property type="project" value="UniProtKB-KW"/>
</dbReference>
<dbReference type="SUPFAM" id="SSF102031">
    <property type="entry name" value="AXH domain"/>
    <property type="match status" value="1"/>
</dbReference>
<comment type="subcellular location">
    <subcellularLocation>
        <location evidence="1">Nucleus</location>
    </subcellularLocation>
</comment>
<keyword evidence="10" id="KW-1185">Reference proteome</keyword>
<feature type="compositionally biased region" description="Polar residues" evidence="7">
    <location>
        <begin position="234"/>
        <end position="243"/>
    </location>
</feature>
<feature type="region of interest" description="Disordered" evidence="7">
    <location>
        <begin position="92"/>
        <end position="117"/>
    </location>
</feature>
<dbReference type="OrthoDB" id="10000452at2759"/>
<dbReference type="GO" id="GO:0006355">
    <property type="term" value="P:regulation of DNA-templated transcription"/>
    <property type="evidence" value="ECO:0007669"/>
    <property type="project" value="InterPro"/>
</dbReference>
<dbReference type="AlphaFoldDB" id="A0A8I6THD5"/>
<keyword evidence="5" id="KW-0804">Transcription</keyword>
<dbReference type="EnsemblMetazoa" id="XM_014404810.2">
    <property type="protein sequence ID" value="XP_014260296.1"/>
    <property type="gene ID" value="LOC106672953"/>
</dbReference>
<evidence type="ECO:0000256" key="6">
    <source>
        <dbReference type="ARBA" id="ARBA00023242"/>
    </source>
</evidence>
<keyword evidence="3" id="KW-0805">Transcription regulation</keyword>
<name>A0A8I6THD5_CIMLE</name>
<dbReference type="GO" id="GO:0003723">
    <property type="term" value="F:RNA binding"/>
    <property type="evidence" value="ECO:0007669"/>
    <property type="project" value="InterPro"/>
</dbReference>
<evidence type="ECO:0000256" key="7">
    <source>
        <dbReference type="SAM" id="MobiDB-lite"/>
    </source>
</evidence>
<evidence type="ECO:0000256" key="3">
    <source>
        <dbReference type="ARBA" id="ARBA00023015"/>
    </source>
</evidence>
<sequence>MLVQDAMMRSGGGGVLEGSRGPISFPHHPIYPPGPEFLRPLPPRYRPPPLPPTRLKEDEDTTNFPYRVYPYPYPYPYLYPLVRPLDYPSYASPPQSPLVRKSRPKEKRALRRSRADPSAGFARGSLIRLASGELRRVEEMRTEDFISSADASPALRLDPSTVVRIDSSPEATSAVLTLSYGQDRTQVEVECSTEHPYFVYGQGWASCRPERTQAAYGLKVHQLQVGDVCISLTPRQGAQSGTSGDRKRRWSAPDEIPPPQHTILVND</sequence>
<dbReference type="GeneID" id="106672953"/>
<accession>A0A8I6THD5</accession>
<dbReference type="InterPro" id="IPR003652">
    <property type="entry name" value="Ataxin_AXH_dom"/>
</dbReference>
<dbReference type="InterPro" id="IPR036096">
    <property type="entry name" value="Ataxin_AXH_dom_sf"/>
</dbReference>
<evidence type="ECO:0000313" key="10">
    <source>
        <dbReference type="Proteomes" id="UP000494040"/>
    </source>
</evidence>
<dbReference type="KEGG" id="clec:106672953"/>
<organism evidence="9 10">
    <name type="scientific">Cimex lectularius</name>
    <name type="common">Bed bug</name>
    <name type="synonym">Acanthia lectularia</name>
    <dbReference type="NCBI Taxonomy" id="79782"/>
    <lineage>
        <taxon>Eukaryota</taxon>
        <taxon>Metazoa</taxon>
        <taxon>Ecdysozoa</taxon>
        <taxon>Arthropoda</taxon>
        <taxon>Hexapoda</taxon>
        <taxon>Insecta</taxon>
        <taxon>Pterygota</taxon>
        <taxon>Neoptera</taxon>
        <taxon>Paraneoptera</taxon>
        <taxon>Hemiptera</taxon>
        <taxon>Heteroptera</taxon>
        <taxon>Panheteroptera</taxon>
        <taxon>Cimicomorpha</taxon>
        <taxon>Cimicidae</taxon>
        <taxon>Cimex</taxon>
    </lineage>
</organism>
<feature type="compositionally biased region" description="Basic residues" evidence="7">
    <location>
        <begin position="100"/>
        <end position="112"/>
    </location>
</feature>
<evidence type="ECO:0000313" key="9">
    <source>
        <dbReference type="EnsemblMetazoa" id="XP_014260296.1"/>
    </source>
</evidence>
<evidence type="ECO:0000259" key="8">
    <source>
        <dbReference type="PROSITE" id="PS51148"/>
    </source>
</evidence>
<dbReference type="GO" id="GO:0005634">
    <property type="term" value="C:nucleus"/>
    <property type="evidence" value="ECO:0007669"/>
    <property type="project" value="UniProtKB-SubCell"/>
</dbReference>
<keyword evidence="2" id="KW-0678">Repressor</keyword>
<dbReference type="PANTHER" id="PTHR13392">
    <property type="entry name" value="ATAXIN 1"/>
    <property type="match status" value="1"/>
</dbReference>